<dbReference type="GO" id="GO:0003677">
    <property type="term" value="F:DNA binding"/>
    <property type="evidence" value="ECO:0007669"/>
    <property type="project" value="UniProtKB-KW"/>
</dbReference>
<evidence type="ECO:0000313" key="4">
    <source>
        <dbReference type="Proteomes" id="UP000070442"/>
    </source>
</evidence>
<dbReference type="Pfam" id="PF07883">
    <property type="entry name" value="Cupin_2"/>
    <property type="match status" value="1"/>
</dbReference>
<dbReference type="InterPro" id="IPR011051">
    <property type="entry name" value="RmlC_Cupin_sf"/>
</dbReference>
<keyword evidence="4" id="KW-1185">Reference proteome</keyword>
<dbReference type="PROSITE" id="PS50943">
    <property type="entry name" value="HTH_CROC1"/>
    <property type="match status" value="1"/>
</dbReference>
<dbReference type="SMART" id="SM00530">
    <property type="entry name" value="HTH_XRE"/>
    <property type="match status" value="1"/>
</dbReference>
<dbReference type="EMBL" id="LSDG01000001">
    <property type="protein sequence ID" value="KXB68563.1"/>
    <property type="molecule type" value="Genomic_DNA"/>
</dbReference>
<reference evidence="4" key="1">
    <citation type="submission" date="2016-01" db="EMBL/GenBank/DDBJ databases">
        <authorList>
            <person name="Mitreva M."/>
            <person name="Pepin K.H."/>
            <person name="Mihindukulasuriya K.A."/>
            <person name="Fulton R."/>
            <person name="Fronick C."/>
            <person name="O'Laughlin M."/>
            <person name="Miner T."/>
            <person name="Herter B."/>
            <person name="Rosa B.A."/>
            <person name="Cordes M."/>
            <person name="Tomlinson C."/>
            <person name="Wollam A."/>
            <person name="Palsikar V.B."/>
            <person name="Mardis E.R."/>
            <person name="Wilson R.K."/>
        </authorList>
    </citation>
    <scope>NUCLEOTIDE SEQUENCE [LARGE SCALE GENOMIC DNA]</scope>
    <source>
        <strain evidence="4">DNF00729</strain>
    </source>
</reference>
<dbReference type="InterPro" id="IPR010982">
    <property type="entry name" value="Lambda_DNA-bd_dom_sf"/>
</dbReference>
<comment type="caution">
    <text evidence="3">The sequence shown here is derived from an EMBL/GenBank/DDBJ whole genome shotgun (WGS) entry which is preliminary data.</text>
</comment>
<evidence type="ECO:0000313" key="3">
    <source>
        <dbReference type="EMBL" id="KXB68563.1"/>
    </source>
</evidence>
<sequence length="185" mass="20921">MSRKFSGHKIRVLRKELGMSIKELAEAANLSTGLISQIERDLVSPSVNAMLRIVDALHTTMGEFFEDMPSHKRPVIYRCGEHKMIDEEGMRRRVRVLSPPKHIHYQVVEIRFEPTEDPDDAVLSSHEGQEFGFVLSGSLTVVIDDVPYDVQSGDSIAFDATSLHTYINSSKEPCLALWTYTVPIY</sequence>
<organism evidence="3 4">
    <name type="scientific">Aedoeadaptatus coxii</name>
    <dbReference type="NCBI Taxonomy" id="755172"/>
    <lineage>
        <taxon>Bacteria</taxon>
        <taxon>Bacillati</taxon>
        <taxon>Bacillota</taxon>
        <taxon>Tissierellia</taxon>
        <taxon>Tissierellales</taxon>
        <taxon>Peptoniphilaceae</taxon>
        <taxon>Aedoeadaptatus</taxon>
    </lineage>
</organism>
<dbReference type="PATRIC" id="fig|755172.3.peg.31"/>
<dbReference type="SUPFAM" id="SSF47413">
    <property type="entry name" value="lambda repressor-like DNA-binding domains"/>
    <property type="match status" value="1"/>
</dbReference>
<proteinExistence type="predicted"/>
<dbReference type="InterPro" id="IPR013096">
    <property type="entry name" value="Cupin_2"/>
</dbReference>
<dbReference type="AlphaFoldDB" id="A0A134ALG5"/>
<name>A0A134ALG5_9FIRM</name>
<dbReference type="RefSeq" id="WP_068365989.1">
    <property type="nucleotide sequence ID" value="NZ_CALTYF010000002.1"/>
</dbReference>
<evidence type="ECO:0000259" key="2">
    <source>
        <dbReference type="PROSITE" id="PS50943"/>
    </source>
</evidence>
<dbReference type="GO" id="GO:0003700">
    <property type="term" value="F:DNA-binding transcription factor activity"/>
    <property type="evidence" value="ECO:0007669"/>
    <property type="project" value="TreeGrafter"/>
</dbReference>
<dbReference type="OrthoDB" id="9814553at2"/>
<dbReference type="InterPro" id="IPR001387">
    <property type="entry name" value="Cro/C1-type_HTH"/>
</dbReference>
<dbReference type="SUPFAM" id="SSF51182">
    <property type="entry name" value="RmlC-like cupins"/>
    <property type="match status" value="1"/>
</dbReference>
<dbReference type="PANTHER" id="PTHR46797">
    <property type="entry name" value="HTH-TYPE TRANSCRIPTIONAL REGULATOR"/>
    <property type="match status" value="1"/>
</dbReference>
<dbReference type="CDD" id="cd00093">
    <property type="entry name" value="HTH_XRE"/>
    <property type="match status" value="1"/>
</dbReference>
<dbReference type="Gene3D" id="1.10.260.40">
    <property type="entry name" value="lambda repressor-like DNA-binding domains"/>
    <property type="match status" value="1"/>
</dbReference>
<dbReference type="CDD" id="cd02209">
    <property type="entry name" value="cupin_XRE_C"/>
    <property type="match status" value="1"/>
</dbReference>
<dbReference type="PANTHER" id="PTHR46797:SF2">
    <property type="entry name" value="TRANSCRIPTIONAL REGULATOR"/>
    <property type="match status" value="1"/>
</dbReference>
<dbReference type="Pfam" id="PF01381">
    <property type="entry name" value="HTH_3"/>
    <property type="match status" value="1"/>
</dbReference>
<feature type="domain" description="HTH cro/C1-type" evidence="2">
    <location>
        <begin position="10"/>
        <end position="64"/>
    </location>
</feature>
<keyword evidence="1" id="KW-0238">DNA-binding</keyword>
<protein>
    <submittedName>
        <fullName evidence="3">Cupin domain protein</fullName>
    </submittedName>
</protein>
<dbReference type="InterPro" id="IPR050807">
    <property type="entry name" value="TransReg_Diox_bact_type"/>
</dbReference>
<dbReference type="STRING" id="755172.HMPREF1863_00032"/>
<dbReference type="Gene3D" id="2.60.120.10">
    <property type="entry name" value="Jelly Rolls"/>
    <property type="match status" value="1"/>
</dbReference>
<evidence type="ECO:0000256" key="1">
    <source>
        <dbReference type="ARBA" id="ARBA00023125"/>
    </source>
</evidence>
<dbReference type="InterPro" id="IPR014710">
    <property type="entry name" value="RmlC-like_jellyroll"/>
</dbReference>
<accession>A0A134ALG5</accession>
<dbReference type="GO" id="GO:0005829">
    <property type="term" value="C:cytosol"/>
    <property type="evidence" value="ECO:0007669"/>
    <property type="project" value="TreeGrafter"/>
</dbReference>
<gene>
    <name evidence="3" type="ORF">HMPREF1863_00032</name>
</gene>
<dbReference type="Proteomes" id="UP000070442">
    <property type="component" value="Unassembled WGS sequence"/>
</dbReference>